<dbReference type="PANTHER" id="PTHR10584">
    <property type="entry name" value="SUGAR KINASE"/>
    <property type="match status" value="1"/>
</dbReference>
<comment type="caution">
    <text evidence="3">The sequence shown here is derived from an EMBL/GenBank/DDBJ whole genome shotgun (WGS) entry which is preliminary data.</text>
</comment>
<keyword evidence="2" id="KW-0418">Kinase</keyword>
<dbReference type="Proteomes" id="UP000824890">
    <property type="component" value="Unassembled WGS sequence"/>
</dbReference>
<evidence type="ECO:0000256" key="1">
    <source>
        <dbReference type="ARBA" id="ARBA00022679"/>
    </source>
</evidence>
<reference evidence="3 4" key="1">
    <citation type="submission" date="2021-05" db="EMBL/GenBank/DDBJ databases">
        <title>Genome Assembly of Synthetic Allotetraploid Brassica napus Reveals Homoeologous Exchanges between Subgenomes.</title>
        <authorList>
            <person name="Davis J.T."/>
        </authorList>
    </citation>
    <scope>NUCLEOTIDE SEQUENCE [LARGE SCALE GENOMIC DNA]</scope>
    <source>
        <strain evidence="4">cv. Da-Ae</strain>
        <tissue evidence="3">Seedling</tissue>
    </source>
</reference>
<evidence type="ECO:0000313" key="4">
    <source>
        <dbReference type="Proteomes" id="UP000824890"/>
    </source>
</evidence>
<accession>A0ABQ8A2G4</accession>
<evidence type="ECO:0000256" key="2">
    <source>
        <dbReference type="ARBA" id="ARBA00022777"/>
    </source>
</evidence>
<gene>
    <name evidence="3" type="ORF">HID58_062588</name>
</gene>
<evidence type="ECO:0000313" key="3">
    <source>
        <dbReference type="EMBL" id="KAH0886492.1"/>
    </source>
</evidence>
<organism evidence="3 4">
    <name type="scientific">Brassica napus</name>
    <name type="common">Rape</name>
    <dbReference type="NCBI Taxonomy" id="3708"/>
    <lineage>
        <taxon>Eukaryota</taxon>
        <taxon>Viridiplantae</taxon>
        <taxon>Streptophyta</taxon>
        <taxon>Embryophyta</taxon>
        <taxon>Tracheophyta</taxon>
        <taxon>Spermatophyta</taxon>
        <taxon>Magnoliopsida</taxon>
        <taxon>eudicotyledons</taxon>
        <taxon>Gunneridae</taxon>
        <taxon>Pentapetalae</taxon>
        <taxon>rosids</taxon>
        <taxon>malvids</taxon>
        <taxon>Brassicales</taxon>
        <taxon>Brassicaceae</taxon>
        <taxon>Brassiceae</taxon>
        <taxon>Brassica</taxon>
    </lineage>
</organism>
<feature type="non-terminal residue" evidence="3">
    <location>
        <position position="508"/>
    </location>
</feature>
<sequence length="508" mass="57448">LSEMIRDDDTIVRDVSVSFHLNFLLPETVMGCIDSVPLMTFLTLSTIQWSDGASPPIKSRMGEDSHGKLIEGVKGDGFEGCGVRLDYVNLVTEEPTGHTVIVRNVGVVLLQREIPDSINIHVVKVRIKFVTLFDYNLDVTQRMQPQYLRLVVNVLQAVKRAVVSVILTWEEWICQSLIKYWIQSTSCTWMKLSSVALPEDLLKLLNILAKSSQSVISWYLTESRTIPVRKLIQEGYMKDSSSRCLGLLSQYGFFNLSIISRNGVLVQLSEMIRDDDTIVRDVSVSFHLNFLLPETVMGCIDSVPLMTFLTLSTIQWSDGASPPIKSRMGEDSHGKLIEGVKGDGFEGCGVRLDYVNLVTEEPTGHTVIVRNVGVVLLQREIPDSINIHVVKVRIKFVTLFDYNLDVTQKMQPQYLRLVVNVLQAVKRAVVSVILTWEEWICQSLIKYWIQSTSCTRMKLSSVALPEDLLKLLNILAKSSQSVISWYLTESMLGNYRYDDDITKYRILG</sequence>
<protein>
    <submittedName>
        <fullName evidence="3">Uncharacterized protein</fullName>
    </submittedName>
</protein>
<keyword evidence="1" id="KW-0808">Transferase</keyword>
<feature type="non-terminal residue" evidence="3">
    <location>
        <position position="1"/>
    </location>
</feature>
<dbReference type="EMBL" id="JAGKQM010000014">
    <property type="protein sequence ID" value="KAH0886492.1"/>
    <property type="molecule type" value="Genomic_DNA"/>
</dbReference>
<dbReference type="PANTHER" id="PTHR10584:SF166">
    <property type="entry name" value="RIBOKINASE"/>
    <property type="match status" value="1"/>
</dbReference>
<proteinExistence type="predicted"/>
<keyword evidence="4" id="KW-1185">Reference proteome</keyword>
<name>A0ABQ8A2G4_BRANA</name>